<evidence type="ECO:0000256" key="1">
    <source>
        <dbReference type="SAM" id="Phobius"/>
    </source>
</evidence>
<dbReference type="AlphaFoldDB" id="A0A2Z4W0D5"/>
<name>A0A2Z4W0D5_9LACO</name>
<sequence>MMRLKRDFSLHWKNYLILFLVVELSLEVAVIPLFNAWTSLLLNLGAIPYLSYTNALSLVTSHPYITLGLLLELIILIICVFGQFALILNGVVLIRQDEFSFRAILKNTARQLRQLDPLGIFFFAGYFLLIVPFSGIFFSSPLLSKVVIPEFILDFLLQKPLYATLISIFYLAIFILSIRLLFVLPLMLFEKVKIKTALAQSWQLTKNKFWSYTLKLLKISLIALITNLGLTGILYSIQLGLDQTSPLSALIGGSINVTLLQIGSFLISVWASVALLQLILPTNVPLATYKSTKKSWLSKIAKPLFALFTLGTLLGNGAYLVHLGQTPLIISHRGVDAKNGVQNTIPALRKTAQAKPNYIEIDIQETKDHKFVVMHDENLKQLADLDTSPQELTLAQLTALTVHENGHQAKIPSFDEYLSVAKQYKQKLLVEIKTTKRDSKNMLKNFFDTYKTTLKQNNHELQSLDYKVITNAKKYAPTLNAYYILPYNFIFPQTPANGYTMEKTTLNDSFVTQAKLSFKKVYSWTVNSEEDLKKAAFLDVDGIITDNVTEARWVYHNFNANTSYANRLLDAVILLPE</sequence>
<evidence type="ECO:0000313" key="5">
    <source>
        <dbReference type="EMBL" id="RXV70742.1"/>
    </source>
</evidence>
<dbReference type="KEGG" id="lmur:CPS94_02280"/>
<feature type="domain" description="GP-PDE" evidence="2">
    <location>
        <begin position="327"/>
        <end position="555"/>
    </location>
</feature>
<gene>
    <name evidence="4" type="ORF">CPQ89_09190</name>
    <name evidence="3" type="ORF">CPS94_02280</name>
    <name evidence="5" type="ORF">D6C19_07540</name>
    <name evidence="6" type="ORF">E5340_06330</name>
</gene>
<evidence type="ECO:0000313" key="9">
    <source>
        <dbReference type="Proteomes" id="UP000289316"/>
    </source>
</evidence>
<organism evidence="6 10">
    <name type="scientific">Ligilactobacillus murinus</name>
    <dbReference type="NCBI Taxonomy" id="1622"/>
    <lineage>
        <taxon>Bacteria</taxon>
        <taxon>Bacillati</taxon>
        <taxon>Bacillota</taxon>
        <taxon>Bacilli</taxon>
        <taxon>Lactobacillales</taxon>
        <taxon>Lactobacillaceae</taxon>
        <taxon>Ligilactobacillus</taxon>
    </lineage>
</organism>
<keyword evidence="1" id="KW-0472">Membrane</keyword>
<keyword evidence="7" id="KW-1185">Reference proteome</keyword>
<dbReference type="Pfam" id="PF10110">
    <property type="entry name" value="GPDPase_memb"/>
    <property type="match status" value="1"/>
</dbReference>
<dbReference type="CDD" id="cd08579">
    <property type="entry name" value="GDPD_memb_like"/>
    <property type="match status" value="1"/>
</dbReference>
<evidence type="ECO:0000313" key="8">
    <source>
        <dbReference type="Proteomes" id="UP000250153"/>
    </source>
</evidence>
<accession>A0A2Z4W0D5</accession>
<dbReference type="SUPFAM" id="SSF51695">
    <property type="entry name" value="PLC-like phosphodiesterases"/>
    <property type="match status" value="1"/>
</dbReference>
<keyword evidence="1" id="KW-0812">Transmembrane</keyword>
<reference evidence="7 8" key="1">
    <citation type="submission" date="2017-09" db="EMBL/GenBank/DDBJ databases">
        <title>Predominant Lactobacillus spp. isolated from feces of mice subjected to short-term calorie restriction.</title>
        <authorList>
            <person name="Zhang C."/>
            <person name="Zhao L."/>
            <person name="Pan F."/>
        </authorList>
    </citation>
    <scope>NUCLEOTIDE SEQUENCE [LARGE SCALE GENOMIC DNA]</scope>
    <source>
        <strain evidence="4 7">CR141</strain>
        <strain evidence="3 8">CR147</strain>
    </source>
</reference>
<dbReference type="InterPro" id="IPR030395">
    <property type="entry name" value="GP_PDE_dom"/>
</dbReference>
<evidence type="ECO:0000313" key="7">
    <source>
        <dbReference type="Proteomes" id="UP000250143"/>
    </source>
</evidence>
<evidence type="ECO:0000313" key="3">
    <source>
        <dbReference type="EMBL" id="AWZ37828.1"/>
    </source>
</evidence>
<evidence type="ECO:0000313" key="6">
    <source>
        <dbReference type="EMBL" id="TGY55148.1"/>
    </source>
</evidence>
<feature type="transmembrane region" description="Helical" evidence="1">
    <location>
        <begin position="160"/>
        <end position="189"/>
    </location>
</feature>
<feature type="transmembrane region" description="Helical" evidence="1">
    <location>
        <begin position="216"/>
        <end position="237"/>
    </location>
</feature>
<dbReference type="OrthoDB" id="384721at2"/>
<dbReference type="Gene3D" id="3.20.20.190">
    <property type="entry name" value="Phosphatidylinositol (PI) phosphodiesterase"/>
    <property type="match status" value="1"/>
</dbReference>
<dbReference type="EMBL" id="QZFR01000053">
    <property type="protein sequence ID" value="RXV70742.1"/>
    <property type="molecule type" value="Genomic_DNA"/>
</dbReference>
<evidence type="ECO:0000259" key="2">
    <source>
        <dbReference type="PROSITE" id="PS51704"/>
    </source>
</evidence>
<dbReference type="GO" id="GO:0008081">
    <property type="term" value="F:phosphoric diester hydrolase activity"/>
    <property type="evidence" value="ECO:0007669"/>
    <property type="project" value="InterPro"/>
</dbReference>
<dbReference type="Pfam" id="PF03009">
    <property type="entry name" value="GDPD"/>
    <property type="match status" value="1"/>
</dbReference>
<dbReference type="EMBL" id="CP023566">
    <property type="protein sequence ID" value="AWZ41182.1"/>
    <property type="molecule type" value="Genomic_DNA"/>
</dbReference>
<dbReference type="EMBL" id="CP023565">
    <property type="protein sequence ID" value="AWZ37828.1"/>
    <property type="molecule type" value="Genomic_DNA"/>
</dbReference>
<evidence type="ECO:0000313" key="10">
    <source>
        <dbReference type="Proteomes" id="UP000306855"/>
    </source>
</evidence>
<dbReference type="PROSITE" id="PS51704">
    <property type="entry name" value="GP_PDE"/>
    <property type="match status" value="1"/>
</dbReference>
<dbReference type="Proteomes" id="UP000250153">
    <property type="component" value="Chromosome"/>
</dbReference>
<proteinExistence type="predicted"/>
<protein>
    <submittedName>
        <fullName evidence="6">Glycerophosphodiester phosphodiesterase</fullName>
    </submittedName>
</protein>
<dbReference type="PANTHER" id="PTHR46211:SF8">
    <property type="entry name" value="PHOSPHODIESTERASE"/>
    <property type="match status" value="1"/>
</dbReference>
<dbReference type="STRING" id="1622.GCA_001953785_00556"/>
<dbReference type="Proteomes" id="UP000289316">
    <property type="component" value="Unassembled WGS sequence"/>
</dbReference>
<feature type="transmembrane region" description="Helical" evidence="1">
    <location>
        <begin position="257"/>
        <end position="280"/>
    </location>
</feature>
<reference evidence="6 10" key="3">
    <citation type="submission" date="2019-04" db="EMBL/GenBank/DDBJ databases">
        <title>Microbes associate with the intestines of laboratory mice.</title>
        <authorList>
            <person name="Navarre W."/>
            <person name="Wong E."/>
            <person name="Huang K."/>
            <person name="Tropini C."/>
            <person name="Ng K."/>
            <person name="Yu B."/>
        </authorList>
    </citation>
    <scope>NUCLEOTIDE SEQUENCE [LARGE SCALE GENOMIC DNA]</scope>
    <source>
        <strain evidence="6 10">NM26_J9</strain>
    </source>
</reference>
<dbReference type="EMBL" id="SRYK01000026">
    <property type="protein sequence ID" value="TGY55148.1"/>
    <property type="molecule type" value="Genomic_DNA"/>
</dbReference>
<dbReference type="PANTHER" id="PTHR46211">
    <property type="entry name" value="GLYCEROPHOSPHORYL DIESTER PHOSPHODIESTERASE"/>
    <property type="match status" value="1"/>
</dbReference>
<dbReference type="Proteomes" id="UP000250143">
    <property type="component" value="Chromosome"/>
</dbReference>
<dbReference type="InterPro" id="IPR018476">
    <property type="entry name" value="GlyceroP-diester-Pdiesterase_M"/>
</dbReference>
<dbReference type="Proteomes" id="UP000306855">
    <property type="component" value="Unassembled WGS sequence"/>
</dbReference>
<feature type="transmembrane region" description="Helical" evidence="1">
    <location>
        <begin position="115"/>
        <end position="140"/>
    </location>
</feature>
<dbReference type="GO" id="GO:0006629">
    <property type="term" value="P:lipid metabolic process"/>
    <property type="evidence" value="ECO:0007669"/>
    <property type="project" value="InterPro"/>
</dbReference>
<feature type="transmembrane region" description="Helical" evidence="1">
    <location>
        <begin position="12"/>
        <end position="34"/>
    </location>
</feature>
<dbReference type="RefSeq" id="WP_039936026.1">
    <property type="nucleotide sequence ID" value="NZ_CAYEUZ010000001.1"/>
</dbReference>
<feature type="transmembrane region" description="Helical" evidence="1">
    <location>
        <begin position="64"/>
        <end position="94"/>
    </location>
</feature>
<keyword evidence="1" id="KW-1133">Transmembrane helix</keyword>
<evidence type="ECO:0000313" key="4">
    <source>
        <dbReference type="EMBL" id="AWZ41182.1"/>
    </source>
</evidence>
<dbReference type="InterPro" id="IPR017946">
    <property type="entry name" value="PLC-like_Pdiesterase_TIM-brl"/>
</dbReference>
<reference evidence="5 9" key="2">
    <citation type="submission" date="2018-09" db="EMBL/GenBank/DDBJ databases">
        <title>Murine metabolic-syndrome-specific gut microbial biobank.</title>
        <authorList>
            <person name="Liu C."/>
        </authorList>
    </citation>
    <scope>NUCLEOTIDE SEQUENCE [LARGE SCALE GENOMIC DNA]</scope>
    <source>
        <strain evidence="5 9">C-30</strain>
    </source>
</reference>
<feature type="transmembrane region" description="Helical" evidence="1">
    <location>
        <begin position="300"/>
        <end position="321"/>
    </location>
</feature>